<name>A0AAX0UAU0_BURPE</name>
<comment type="caution">
    <text evidence="2">The sequence shown here is derived from an EMBL/GenBank/DDBJ whole genome shotgun (WGS) entry which is preliminary data.</text>
</comment>
<evidence type="ECO:0000256" key="1">
    <source>
        <dbReference type="SAM" id="MobiDB-lite"/>
    </source>
</evidence>
<dbReference type="Proteomes" id="UP000231878">
    <property type="component" value="Unassembled WGS sequence"/>
</dbReference>
<accession>A0AAX0UAU0</accession>
<protein>
    <submittedName>
        <fullName evidence="2">Transcriptional regulator</fullName>
    </submittedName>
</protein>
<dbReference type="EMBL" id="PHRB01000013">
    <property type="protein sequence ID" value="PJO65526.1"/>
    <property type="molecule type" value="Genomic_DNA"/>
</dbReference>
<dbReference type="AlphaFoldDB" id="A0AAX0UAU0"/>
<evidence type="ECO:0000313" key="3">
    <source>
        <dbReference type="Proteomes" id="UP000231878"/>
    </source>
</evidence>
<proteinExistence type="predicted"/>
<organism evidence="2 3">
    <name type="scientific">Burkholderia pseudomallei</name>
    <name type="common">Pseudomonas pseudomallei</name>
    <dbReference type="NCBI Taxonomy" id="28450"/>
    <lineage>
        <taxon>Bacteria</taxon>
        <taxon>Pseudomonadati</taxon>
        <taxon>Pseudomonadota</taxon>
        <taxon>Betaproteobacteria</taxon>
        <taxon>Burkholderiales</taxon>
        <taxon>Burkholderiaceae</taxon>
        <taxon>Burkholderia</taxon>
        <taxon>pseudomallei group</taxon>
    </lineage>
</organism>
<evidence type="ECO:0000313" key="2">
    <source>
        <dbReference type="EMBL" id="PJO65526.1"/>
    </source>
</evidence>
<feature type="region of interest" description="Disordered" evidence="1">
    <location>
        <begin position="19"/>
        <end position="77"/>
    </location>
</feature>
<sequence>MSLRRRGGRLCSNVRTLEQGARRITAPPRPFERPGPVTRRARRLRGARPRDADRIDALALTGRASPNARRGASGPRA</sequence>
<reference evidence="2 3" key="1">
    <citation type="submission" date="2017-11" db="EMBL/GenBank/DDBJ databases">
        <title>Molecular characterization of Burkholderia pseudomallei and closely related isolates from Vietnam.</title>
        <authorList>
            <person name="Ustinov D.V."/>
            <person name="Antonov A.S."/>
            <person name="Avdusheva E.F."/>
            <person name="Shpak I.M."/>
            <person name="Zakharova I.B."/>
            <person name="Thi L.A."/>
            <person name="Teteryatnikova N."/>
            <person name="Lopasteyskaya Y.A."/>
            <person name="Kuzyutina J.A."/>
            <person name="Ngo T.N."/>
            <person name="Victorov D.V."/>
        </authorList>
    </citation>
    <scope>NUCLEOTIDE SEQUENCE [LARGE SCALE GENOMIC DNA]</scope>
    <source>
        <strain evidence="2 3">V1512</strain>
    </source>
</reference>
<gene>
    <name evidence="2" type="ORF">CWD88_15185</name>
</gene>